<dbReference type="InterPro" id="IPR016440">
    <property type="entry name" value="Rubredoxin-O_OxRdtase"/>
</dbReference>
<protein>
    <submittedName>
        <fullName evidence="3">Rubredoxin:oxygen/nitric oxide oxidoreductase</fullName>
        <ecNumber evidence="3">1.7.2.5</ecNumber>
    </submittedName>
</protein>
<dbReference type="SUPFAM" id="SSF56281">
    <property type="entry name" value="Metallo-hydrolase/oxidoreductase"/>
    <property type="match status" value="1"/>
</dbReference>
<keyword evidence="4" id="KW-1185">Reference proteome</keyword>
<dbReference type="Gene3D" id="3.60.15.10">
    <property type="entry name" value="Ribonuclease Z/Hydroxyacylglutathione hydrolase-like"/>
    <property type="match status" value="1"/>
</dbReference>
<keyword evidence="3" id="KW-0560">Oxidoreductase</keyword>
<evidence type="ECO:0000313" key="3">
    <source>
        <dbReference type="EMBL" id="SPP99606.1"/>
    </source>
</evidence>
<dbReference type="InterPro" id="IPR029039">
    <property type="entry name" value="Flavoprotein-like_sf"/>
</dbReference>
<comment type="similarity">
    <text evidence="1">In the N-terminal section; belongs to the zinc metallo-hydrolase group 3 family.</text>
</comment>
<evidence type="ECO:0000259" key="2">
    <source>
        <dbReference type="PROSITE" id="PS50902"/>
    </source>
</evidence>
<dbReference type="GO" id="GO:0016966">
    <property type="term" value="F:nitric oxide reductase activity"/>
    <property type="evidence" value="ECO:0007669"/>
    <property type="project" value="UniProtKB-EC"/>
</dbReference>
<dbReference type="EMBL" id="OUUY01000002">
    <property type="protein sequence ID" value="SPP99606.1"/>
    <property type="molecule type" value="Genomic_DNA"/>
</dbReference>
<dbReference type="OrthoDB" id="9800607at2"/>
<dbReference type="Proteomes" id="UP000245125">
    <property type="component" value="Unassembled WGS sequence"/>
</dbReference>
<dbReference type="Pfam" id="PF19583">
    <property type="entry name" value="ODP"/>
    <property type="match status" value="1"/>
</dbReference>
<dbReference type="SMART" id="SM00849">
    <property type="entry name" value="Lactamase_B"/>
    <property type="match status" value="1"/>
</dbReference>
<evidence type="ECO:0000313" key="4">
    <source>
        <dbReference type="Proteomes" id="UP000245125"/>
    </source>
</evidence>
<dbReference type="PIRSF" id="PIRSF005243">
    <property type="entry name" value="ROO"/>
    <property type="match status" value="1"/>
</dbReference>
<proteinExistence type="inferred from homology"/>
<organism evidence="3 4">
    <name type="scientific">Candidatus Sulfobium mesophilum</name>
    <dbReference type="NCBI Taxonomy" id="2016548"/>
    <lineage>
        <taxon>Bacteria</taxon>
        <taxon>Pseudomonadati</taxon>
        <taxon>Nitrospirota</taxon>
        <taxon>Nitrospiria</taxon>
        <taxon>Nitrospirales</taxon>
        <taxon>Nitrospiraceae</taxon>
        <taxon>Candidatus Sulfobium</taxon>
    </lineage>
</organism>
<dbReference type="InterPro" id="IPR045761">
    <property type="entry name" value="ODP_dom"/>
</dbReference>
<dbReference type="PANTHER" id="PTHR43717">
    <property type="entry name" value="ANAEROBIC NITRIC OXIDE REDUCTASE FLAVORUBREDOXIN"/>
    <property type="match status" value="1"/>
</dbReference>
<dbReference type="PROSITE" id="PS50902">
    <property type="entry name" value="FLAVODOXIN_LIKE"/>
    <property type="match status" value="1"/>
</dbReference>
<dbReference type="EC" id="1.7.2.5" evidence="3"/>
<dbReference type="Gene3D" id="3.40.50.360">
    <property type="match status" value="1"/>
</dbReference>
<sequence length="405" mass="46111">MNATLIKPDIYWVGAIDWAVRDFHGYMTPNGTTYNNYLILDEKITLLDTVKHDFSEIMLDNVSQLIHPSKIEYVIINHIENDHATSLDRIMAFAPNATIYITEKGKKGIARFFDISSWNIKTVKTGDVLNIGKRNLLFIETPMLHWPDSMMTYLKEDKILISQDGFGQHLATSARFDDEFIECASISELEDSVIDYYANILMPFGNIIKNKVAEIQKLGLEIEMIAPDHGIIWRRDPGKVLNMYMDMATGKSNLSVAVIYDTMWHSTEMMTLPLMRGIREEGVDCKVIKLRATPMSIAIKEFWKARGALIGTPTLNNKMFPSVAEFLQHVAGLRPKDRITGAFGSYGWGGGAVKEAYEWLKAMKLQTVEPGVEALYRPAPEDDQKCYEFGKEFARKVKEYHAQFK</sequence>
<feature type="domain" description="Flavodoxin-like" evidence="2">
    <location>
        <begin position="256"/>
        <end position="394"/>
    </location>
</feature>
<name>A0A2U3QDW2_9BACT</name>
<dbReference type="InterPro" id="IPR001279">
    <property type="entry name" value="Metallo-B-lactamas"/>
</dbReference>
<dbReference type="SUPFAM" id="SSF52218">
    <property type="entry name" value="Flavoproteins"/>
    <property type="match status" value="1"/>
</dbReference>
<dbReference type="AlphaFoldDB" id="A0A2U3QDW2"/>
<dbReference type="GO" id="GO:0046872">
    <property type="term" value="F:metal ion binding"/>
    <property type="evidence" value="ECO:0007669"/>
    <property type="project" value="InterPro"/>
</dbReference>
<dbReference type="Pfam" id="PF00258">
    <property type="entry name" value="Flavodoxin_1"/>
    <property type="match status" value="1"/>
</dbReference>
<accession>A0A2U3QDW2</accession>
<dbReference type="InterPro" id="IPR036866">
    <property type="entry name" value="RibonucZ/Hydroxyglut_hydro"/>
</dbReference>
<reference evidence="4" key="1">
    <citation type="submission" date="2018-03" db="EMBL/GenBank/DDBJ databases">
        <authorList>
            <person name="Zecchin S."/>
        </authorList>
    </citation>
    <scope>NUCLEOTIDE SEQUENCE [LARGE SCALE GENOMIC DNA]</scope>
</reference>
<evidence type="ECO:0000256" key="1">
    <source>
        <dbReference type="ARBA" id="ARBA00007121"/>
    </source>
</evidence>
<dbReference type="GO" id="GO:0009055">
    <property type="term" value="F:electron transfer activity"/>
    <property type="evidence" value="ECO:0007669"/>
    <property type="project" value="InterPro"/>
</dbReference>
<dbReference type="InterPro" id="IPR008254">
    <property type="entry name" value="Flavodoxin/NO_synth"/>
</dbReference>
<gene>
    <name evidence="3" type="ORF">NBG4_100046</name>
</gene>
<dbReference type="GO" id="GO:0010181">
    <property type="term" value="F:FMN binding"/>
    <property type="evidence" value="ECO:0007669"/>
    <property type="project" value="InterPro"/>
</dbReference>
<dbReference type="PANTHER" id="PTHR43717:SF1">
    <property type="entry name" value="ANAEROBIC NITRIC OXIDE REDUCTASE FLAVORUBREDOXIN"/>
    <property type="match status" value="1"/>
</dbReference>
<dbReference type="CDD" id="cd07709">
    <property type="entry name" value="flavodiiron_proteins_MBL-fold"/>
    <property type="match status" value="1"/>
</dbReference>